<gene>
    <name evidence="1" type="ORF">E6C50_07705</name>
</gene>
<dbReference type="OrthoDB" id="1212946at2"/>
<dbReference type="Gene3D" id="2.60.40.1120">
    <property type="entry name" value="Carboxypeptidase-like, regulatory domain"/>
    <property type="match status" value="1"/>
</dbReference>
<dbReference type="GO" id="GO:0004180">
    <property type="term" value="F:carboxypeptidase activity"/>
    <property type="evidence" value="ECO:0007669"/>
    <property type="project" value="UniProtKB-KW"/>
</dbReference>
<dbReference type="SUPFAM" id="SSF49478">
    <property type="entry name" value="Cna protein B-type domain"/>
    <property type="match status" value="1"/>
</dbReference>
<reference evidence="1 2" key="1">
    <citation type="submission" date="2019-04" db="EMBL/GenBank/DDBJ databases">
        <title>Flavobacterium sp. nov. isolated from construction timber.</title>
        <authorList>
            <person name="Lin S.-Y."/>
            <person name="Chang C.-T."/>
            <person name="Young C.-C."/>
        </authorList>
    </citation>
    <scope>NUCLEOTIDE SEQUENCE [LARGE SCALE GENOMIC DNA]</scope>
    <source>
        <strain evidence="1 2">CC-CTC003</strain>
    </source>
</reference>
<proteinExistence type="predicted"/>
<keyword evidence="2" id="KW-1185">Reference proteome</keyword>
<keyword evidence="1" id="KW-0645">Protease</keyword>
<comment type="caution">
    <text evidence="1">The sequence shown here is derived from an EMBL/GenBank/DDBJ whole genome shotgun (WGS) entry which is preliminary data.</text>
</comment>
<evidence type="ECO:0000313" key="1">
    <source>
        <dbReference type="EMBL" id="THF51640.1"/>
    </source>
</evidence>
<accession>A0A4V3W8K6</accession>
<organism evidence="1 2">
    <name type="scientific">Flavobacterium supellecticarium</name>
    <dbReference type="NCBI Taxonomy" id="2565924"/>
    <lineage>
        <taxon>Bacteria</taxon>
        <taxon>Pseudomonadati</taxon>
        <taxon>Bacteroidota</taxon>
        <taxon>Flavobacteriia</taxon>
        <taxon>Flavobacteriales</taxon>
        <taxon>Flavobacteriaceae</taxon>
        <taxon>Flavobacterium</taxon>
    </lineage>
</organism>
<evidence type="ECO:0000313" key="2">
    <source>
        <dbReference type="Proteomes" id="UP000307507"/>
    </source>
</evidence>
<dbReference type="RefSeq" id="WP_136402624.1">
    <property type="nucleotide sequence ID" value="NZ_SSNZ01000002.1"/>
</dbReference>
<dbReference type="AlphaFoldDB" id="A0A4V3W8K6"/>
<dbReference type="EMBL" id="SSNZ01000002">
    <property type="protein sequence ID" value="THF51640.1"/>
    <property type="molecule type" value="Genomic_DNA"/>
</dbReference>
<protein>
    <submittedName>
        <fullName evidence="1">Carboxypeptidase-like regulatory domain-containing protein</fullName>
    </submittedName>
</protein>
<dbReference type="Proteomes" id="UP000307507">
    <property type="component" value="Unassembled WGS sequence"/>
</dbReference>
<keyword evidence="1" id="KW-0378">Hydrolase</keyword>
<name>A0A4V3W8K6_9FLAO</name>
<keyword evidence="1" id="KW-0121">Carboxypeptidase</keyword>
<sequence>MKYYTALFQKIKEYYKSQSSNPSELALICPSLRIYENDEIKLLLPQILLDDPLKGEGLLKKQDLSFQLNSLPASDTFWDVNPANTLFNVYGELINADQGLSPDAIATVNEEAQKVLYDAKGKPTKEKKAYDKYLTQYETLLREWETHVNTYDDAFSDDEKNIWLEKLNVILLKKEKMAVDHKLLGYKKQIEEAIKQLNSKDGLEIFLANLTNSRNTMEMSRKTGIQSLESYHDINFVPYDFMSNDSGWIKLSIDKKELDSLYEMAKNEKDAFPDEVISIDYDEKNIIGIELEFSIVTMLRNWFSLPTLTSEYFKWNGKQPVSDGQTISNDFLLSAFPKKMILIKNLKINIDPNISDAVVSNIDQLIHFGPIIMKNQLFTNASTNVRFIKAIKNKETLESNNVKYYSTKATLDEPAPFEPEPITTPPIKPIASAPVYKTLAGIKQPLIKTTMAPGIKMMPSTDPTPTPVPTPSPQTSNAVWGIKRFIRTNPILFPPVIKDPTPAKTLTTVILSVTDSVSRQSVYKSEISIIGTNNNTFKEIESDKNGAIEFQLPVGNYKVKIKKDGYKVFETELKIENLFTVTKEYALAPESVTYDSFFLIGMICEKLPQIPKISGS</sequence>